<evidence type="ECO:0000256" key="1">
    <source>
        <dbReference type="SAM" id="MobiDB-lite"/>
    </source>
</evidence>
<reference evidence="2 3" key="1">
    <citation type="submission" date="2015-09" db="EMBL/GenBank/DDBJ databases">
        <title>Trachymyrmex cornetzi WGS genome.</title>
        <authorList>
            <person name="Nygaard S."/>
            <person name="Hu H."/>
            <person name="Boomsma J."/>
            <person name="Zhang G."/>
        </authorList>
    </citation>
    <scope>NUCLEOTIDE SEQUENCE [LARGE SCALE GENOMIC DNA]</scope>
    <source>
        <strain evidence="2">Tcor2-1</strain>
        <tissue evidence="2">Whole body</tissue>
    </source>
</reference>
<organism evidence="2 3">
    <name type="scientific">Trachymyrmex cornetzi</name>
    <dbReference type="NCBI Taxonomy" id="471704"/>
    <lineage>
        <taxon>Eukaryota</taxon>
        <taxon>Metazoa</taxon>
        <taxon>Ecdysozoa</taxon>
        <taxon>Arthropoda</taxon>
        <taxon>Hexapoda</taxon>
        <taxon>Insecta</taxon>
        <taxon>Pterygota</taxon>
        <taxon>Neoptera</taxon>
        <taxon>Endopterygota</taxon>
        <taxon>Hymenoptera</taxon>
        <taxon>Apocrita</taxon>
        <taxon>Aculeata</taxon>
        <taxon>Formicoidea</taxon>
        <taxon>Formicidae</taxon>
        <taxon>Myrmicinae</taxon>
        <taxon>Trachymyrmex</taxon>
    </lineage>
</organism>
<proteinExistence type="predicted"/>
<gene>
    <name evidence="2" type="ORF">ALC57_02778</name>
</gene>
<dbReference type="Proteomes" id="UP000078492">
    <property type="component" value="Unassembled WGS sequence"/>
</dbReference>
<evidence type="ECO:0000313" key="2">
    <source>
        <dbReference type="EMBL" id="KYN27714.1"/>
    </source>
</evidence>
<name>A0A195EIM5_9HYME</name>
<keyword evidence="3" id="KW-1185">Reference proteome</keyword>
<dbReference type="AlphaFoldDB" id="A0A195EIM5"/>
<sequence length="181" mass="20939">MPPMQRASRVSLPRDALFPCRRAYRCRASVTDHRREYPMTRSIDRPRSKLQRTRLSERYLRHKLPDRSSTCKNSCKLREAPTVVAARRLPLHDSHTSARINSSTRRVRVRRRSPQQTSDESSRRSRYSLFQVASAVSEARGRNWMTSSVEAAVASFPTGLLRSMTNSRLNQLCRPPVIRCD</sequence>
<feature type="region of interest" description="Disordered" evidence="1">
    <location>
        <begin position="92"/>
        <end position="125"/>
    </location>
</feature>
<accession>A0A195EIM5</accession>
<evidence type="ECO:0000313" key="3">
    <source>
        <dbReference type="Proteomes" id="UP000078492"/>
    </source>
</evidence>
<dbReference type="EMBL" id="KQ978881">
    <property type="protein sequence ID" value="KYN27714.1"/>
    <property type="molecule type" value="Genomic_DNA"/>
</dbReference>
<protein>
    <submittedName>
        <fullName evidence="2">Uncharacterized protein</fullName>
    </submittedName>
</protein>